<name>A0AAN9BYH0_9CAEN</name>
<keyword evidence="1" id="KW-0732">Signal</keyword>
<evidence type="ECO:0000313" key="3">
    <source>
        <dbReference type="Proteomes" id="UP001374579"/>
    </source>
</evidence>
<comment type="caution">
    <text evidence="2">The sequence shown here is derived from an EMBL/GenBank/DDBJ whole genome shotgun (WGS) entry which is preliminary data.</text>
</comment>
<protein>
    <submittedName>
        <fullName evidence="2">Uncharacterized protein</fullName>
    </submittedName>
</protein>
<gene>
    <name evidence="2" type="ORF">V1264_012715</name>
</gene>
<dbReference type="Proteomes" id="UP001374579">
    <property type="component" value="Unassembled WGS sequence"/>
</dbReference>
<evidence type="ECO:0000256" key="1">
    <source>
        <dbReference type="SAM" id="SignalP"/>
    </source>
</evidence>
<sequence length="112" mass="12467">MANSATICALFVACFSAPMFAQTDLFAQRTSQQCKDSAPDLLTHLIELVQMAYPNILLSPYDCGIARDRLWEASDIVRGCTRSRHVLWVLAHAGNARKIYNSIRSKCSSESK</sequence>
<proteinExistence type="predicted"/>
<keyword evidence="3" id="KW-1185">Reference proteome</keyword>
<dbReference type="AlphaFoldDB" id="A0AAN9BYH0"/>
<feature type="chain" id="PRO_5042942306" evidence="1">
    <location>
        <begin position="22"/>
        <end position="112"/>
    </location>
</feature>
<feature type="signal peptide" evidence="1">
    <location>
        <begin position="1"/>
        <end position="21"/>
    </location>
</feature>
<reference evidence="2 3" key="1">
    <citation type="submission" date="2024-02" db="EMBL/GenBank/DDBJ databases">
        <title>Chromosome-scale genome assembly of the rough periwinkle Littorina saxatilis.</title>
        <authorList>
            <person name="De Jode A."/>
            <person name="Faria R."/>
            <person name="Formenti G."/>
            <person name="Sims Y."/>
            <person name="Smith T.P."/>
            <person name="Tracey A."/>
            <person name="Wood J.M.D."/>
            <person name="Zagrodzka Z.B."/>
            <person name="Johannesson K."/>
            <person name="Butlin R.K."/>
            <person name="Leder E.H."/>
        </authorList>
    </citation>
    <scope>NUCLEOTIDE SEQUENCE [LARGE SCALE GENOMIC DNA]</scope>
    <source>
        <strain evidence="2">Snail1</strain>
        <tissue evidence="2">Muscle</tissue>
    </source>
</reference>
<organism evidence="2 3">
    <name type="scientific">Littorina saxatilis</name>
    <dbReference type="NCBI Taxonomy" id="31220"/>
    <lineage>
        <taxon>Eukaryota</taxon>
        <taxon>Metazoa</taxon>
        <taxon>Spiralia</taxon>
        <taxon>Lophotrochozoa</taxon>
        <taxon>Mollusca</taxon>
        <taxon>Gastropoda</taxon>
        <taxon>Caenogastropoda</taxon>
        <taxon>Littorinimorpha</taxon>
        <taxon>Littorinoidea</taxon>
        <taxon>Littorinidae</taxon>
        <taxon>Littorina</taxon>
    </lineage>
</organism>
<accession>A0AAN9BYH0</accession>
<evidence type="ECO:0000313" key="2">
    <source>
        <dbReference type="EMBL" id="KAK7113424.1"/>
    </source>
</evidence>
<dbReference type="EMBL" id="JBAMIC010000002">
    <property type="protein sequence ID" value="KAK7113424.1"/>
    <property type="molecule type" value="Genomic_DNA"/>
</dbReference>